<dbReference type="Proteomes" id="UP000198841">
    <property type="component" value="Unassembled WGS sequence"/>
</dbReference>
<comment type="caution">
    <text evidence="1">The sequence shown here is derived from an EMBL/GenBank/DDBJ whole genome shotgun (WGS) entry which is preliminary data.</text>
</comment>
<organism evidence="1 2">
    <name type="scientific">Candidatus Pantoea symbiotica</name>
    <dbReference type="NCBI Taxonomy" id="1884370"/>
    <lineage>
        <taxon>Bacteria</taxon>
        <taxon>Pseudomonadati</taxon>
        <taxon>Pseudomonadota</taxon>
        <taxon>Gammaproteobacteria</taxon>
        <taxon>Enterobacterales</taxon>
        <taxon>Erwiniaceae</taxon>
        <taxon>Pantoea</taxon>
    </lineage>
</organism>
<evidence type="ECO:0000313" key="2">
    <source>
        <dbReference type="Proteomes" id="UP000198841"/>
    </source>
</evidence>
<dbReference type="EMBL" id="FOSD01000010">
    <property type="protein sequence ID" value="SFK80392.1"/>
    <property type="molecule type" value="Genomic_DNA"/>
</dbReference>
<keyword evidence="2" id="KW-1185">Reference proteome</keyword>
<gene>
    <name evidence="1" type="ORF">SAMN05518863_11060</name>
</gene>
<protein>
    <submittedName>
        <fullName evidence="1">Uncharacterized protein</fullName>
    </submittedName>
</protein>
<accession>A0A1I4CGM6</accession>
<evidence type="ECO:0000313" key="1">
    <source>
        <dbReference type="EMBL" id="SFK80392.1"/>
    </source>
</evidence>
<sequence>MLLFENSNHFEVKVTGFYQVTNAARAPEGTLSAQNVNATYLVSSAVMCTPLLKLASVTL</sequence>
<proteinExistence type="predicted"/>
<name>A0A1I4CGM6_9GAMM</name>
<reference evidence="1 2" key="1">
    <citation type="submission" date="2016-10" db="EMBL/GenBank/DDBJ databases">
        <authorList>
            <person name="Varghese N."/>
            <person name="Submissions S."/>
        </authorList>
    </citation>
    <scope>NUCLEOTIDE SEQUENCE [LARGE SCALE GENOMIC DNA]</scope>
    <source>
        <strain evidence="1 2">YR512</strain>
    </source>
</reference>